<feature type="non-terminal residue" evidence="2">
    <location>
        <position position="69"/>
    </location>
</feature>
<proteinExistence type="predicted"/>
<comment type="caution">
    <text evidence="2">The sequence shown here is derived from an EMBL/GenBank/DDBJ whole genome shotgun (WGS) entry which is preliminary data.</text>
</comment>
<organism evidence="2">
    <name type="scientific">marine sediment metagenome</name>
    <dbReference type="NCBI Taxonomy" id="412755"/>
    <lineage>
        <taxon>unclassified sequences</taxon>
        <taxon>metagenomes</taxon>
        <taxon>ecological metagenomes</taxon>
    </lineage>
</organism>
<dbReference type="EMBL" id="LAZR01030077">
    <property type="protein sequence ID" value="KKL57688.1"/>
    <property type="molecule type" value="Genomic_DNA"/>
</dbReference>
<evidence type="ECO:0000313" key="2">
    <source>
        <dbReference type="EMBL" id="KKL57688.1"/>
    </source>
</evidence>
<feature type="transmembrane region" description="Helical" evidence="1">
    <location>
        <begin position="30"/>
        <end position="53"/>
    </location>
</feature>
<name>A0A0F9D7G0_9ZZZZ</name>
<reference evidence="2" key="1">
    <citation type="journal article" date="2015" name="Nature">
        <title>Complex archaea that bridge the gap between prokaryotes and eukaryotes.</title>
        <authorList>
            <person name="Spang A."/>
            <person name="Saw J.H."/>
            <person name="Jorgensen S.L."/>
            <person name="Zaremba-Niedzwiedzka K."/>
            <person name="Martijn J."/>
            <person name="Lind A.E."/>
            <person name="van Eijk R."/>
            <person name="Schleper C."/>
            <person name="Guy L."/>
            <person name="Ettema T.J."/>
        </authorList>
    </citation>
    <scope>NUCLEOTIDE SEQUENCE</scope>
</reference>
<keyword evidence="1" id="KW-0472">Membrane</keyword>
<evidence type="ECO:0000256" key="1">
    <source>
        <dbReference type="SAM" id="Phobius"/>
    </source>
</evidence>
<gene>
    <name evidence="2" type="ORF">LCGC14_2232880</name>
</gene>
<dbReference type="AlphaFoldDB" id="A0A0F9D7G0"/>
<protein>
    <submittedName>
        <fullName evidence="2">Uncharacterized protein</fullName>
    </submittedName>
</protein>
<accession>A0A0F9D7G0</accession>
<keyword evidence="1" id="KW-1133">Transmembrane helix</keyword>
<keyword evidence="1" id="KW-0812">Transmembrane</keyword>
<sequence length="69" mass="7086">MPPFVLSALALIARAGAGLRAGLLGTPTRAALTGATVGGLLPGLGIPGVDLFPNGEKKRRRRRRRALTA</sequence>